<evidence type="ECO:0000313" key="2">
    <source>
        <dbReference type="Proteomes" id="UP000197003"/>
    </source>
</evidence>
<name>A0A1Z3N6U8_BDEBC</name>
<dbReference type="Proteomes" id="UP000197003">
    <property type="component" value="Chromosome"/>
</dbReference>
<dbReference type="RefSeq" id="WP_088564709.1">
    <property type="nucleotide sequence ID" value="NZ_CP020946.1"/>
</dbReference>
<dbReference type="OrthoDB" id="9818615at2"/>
<protein>
    <submittedName>
        <fullName evidence="1">Uncharacterized protein</fullName>
    </submittedName>
</protein>
<sequence length="252" mass="30004">MQTAYSFFDLPYVVQKVTPQKGYRLTERELDVLEFVLEMKFSTLEDLHAKFFKVTKLGTVSSSLIWARQRVHKLVKAEMLQILTDVCARPLYVITQKGYLFLRNSRSQKNYCRPLLDVDGRFFDHDQRVAQVRIVLENSGVVKEWISERQLSEIEEYRKYLPTEFRPDSIYVTQEGRRVAFELEIARKTKERYQQKVKRYIHMMTAAPDAERLFEEVHYVCEKEAVRNLIQDHTQLFQPLFRFSMLSEVLGE</sequence>
<proteinExistence type="predicted"/>
<dbReference type="AlphaFoldDB" id="A0A1Z3N6U8"/>
<gene>
    <name evidence="1" type="ORF">B9G79_05895</name>
</gene>
<evidence type="ECO:0000313" key="1">
    <source>
        <dbReference type="EMBL" id="ASD63131.1"/>
    </source>
</evidence>
<accession>A0A1Z3N6U8</accession>
<reference evidence="1 2" key="1">
    <citation type="submission" date="2017-04" db="EMBL/GenBank/DDBJ databases">
        <title>Whole genome sequence of Bdellovibrio bacteriovorus strain SSB218315.</title>
        <authorList>
            <person name="Oyedara O."/>
            <person name="Rodriguez-Perez M.A."/>
        </authorList>
    </citation>
    <scope>NUCLEOTIDE SEQUENCE [LARGE SCALE GENOMIC DNA]</scope>
    <source>
        <strain evidence="1 2">SSB218315</strain>
    </source>
</reference>
<organism evidence="1 2">
    <name type="scientific">Bdellovibrio bacteriovorus</name>
    <dbReference type="NCBI Taxonomy" id="959"/>
    <lineage>
        <taxon>Bacteria</taxon>
        <taxon>Pseudomonadati</taxon>
        <taxon>Bdellovibrionota</taxon>
        <taxon>Bdellovibrionia</taxon>
        <taxon>Bdellovibrionales</taxon>
        <taxon>Pseudobdellovibrionaceae</taxon>
        <taxon>Bdellovibrio</taxon>
    </lineage>
</organism>
<dbReference type="EMBL" id="CP020946">
    <property type="protein sequence ID" value="ASD63131.1"/>
    <property type="molecule type" value="Genomic_DNA"/>
</dbReference>